<name>X1LVV7_9ZZZZ</name>
<accession>X1LVV7</accession>
<comment type="caution">
    <text evidence="1">The sequence shown here is derived from an EMBL/GenBank/DDBJ whole genome shotgun (WGS) entry which is preliminary data.</text>
</comment>
<organism evidence="1">
    <name type="scientific">marine sediment metagenome</name>
    <dbReference type="NCBI Taxonomy" id="412755"/>
    <lineage>
        <taxon>unclassified sequences</taxon>
        <taxon>metagenomes</taxon>
        <taxon>ecological metagenomes</taxon>
    </lineage>
</organism>
<dbReference type="EMBL" id="BARV01000427">
    <property type="protein sequence ID" value="GAH98278.1"/>
    <property type="molecule type" value="Genomic_DNA"/>
</dbReference>
<proteinExistence type="predicted"/>
<reference evidence="1" key="1">
    <citation type="journal article" date="2014" name="Front. Microbiol.">
        <title>High frequency of phylogenetically diverse reductive dehalogenase-homologous genes in deep subseafloor sedimentary metagenomes.</title>
        <authorList>
            <person name="Kawai M."/>
            <person name="Futagami T."/>
            <person name="Toyoda A."/>
            <person name="Takaki Y."/>
            <person name="Nishi S."/>
            <person name="Hori S."/>
            <person name="Arai W."/>
            <person name="Tsubouchi T."/>
            <person name="Morono Y."/>
            <person name="Uchiyama I."/>
            <person name="Ito T."/>
            <person name="Fujiyama A."/>
            <person name="Inagaki F."/>
            <person name="Takami H."/>
        </authorList>
    </citation>
    <scope>NUCLEOTIDE SEQUENCE</scope>
    <source>
        <strain evidence="1">Expedition CK06-06</strain>
    </source>
</reference>
<sequence>MSKLTKSIQKVKSKSKNKEGKHSIFNPIEVGSPLGWARLYSHWGFLSICFPSISFNPGDSKDLEREGIIVLNRGKGKRFLYSILAKAKMEKIEGIKIWLYH</sequence>
<evidence type="ECO:0000313" key="1">
    <source>
        <dbReference type="EMBL" id="GAH98278.1"/>
    </source>
</evidence>
<protein>
    <submittedName>
        <fullName evidence="1">Uncharacterized protein</fullName>
    </submittedName>
</protein>
<gene>
    <name evidence="1" type="ORF">S06H3_01653</name>
</gene>
<dbReference type="AlphaFoldDB" id="X1LVV7"/>